<protein>
    <recommendedName>
        <fullName evidence="6">Protein SAE3 homolog</fullName>
    </recommendedName>
</protein>
<name>A0A9N8Q0H5_CHRIL</name>
<evidence type="ECO:0000313" key="5">
    <source>
        <dbReference type="Proteomes" id="UP001154114"/>
    </source>
</evidence>
<keyword evidence="3" id="KW-0234">DNA repair</keyword>
<dbReference type="InterPro" id="IPR010760">
    <property type="entry name" value="DNA-repair_Swi5"/>
</dbReference>
<dbReference type="Gene3D" id="1.20.5.170">
    <property type="match status" value="1"/>
</dbReference>
<evidence type="ECO:0008006" key="6">
    <source>
        <dbReference type="Google" id="ProtNLM"/>
    </source>
</evidence>
<dbReference type="Pfam" id="PF07061">
    <property type="entry name" value="Swi5"/>
    <property type="match status" value="1"/>
</dbReference>
<sequence length="70" mass="8299">MSKNIKATYNKLIETETAIDQMLKEKKYVQMRLLHQYNDIKDATQVVINHLANLEETTVTEIHKRLQLKE</sequence>
<evidence type="ECO:0000256" key="2">
    <source>
        <dbReference type="ARBA" id="ARBA00022763"/>
    </source>
</evidence>
<gene>
    <name evidence="4" type="ORF">CINC_LOCUS12520</name>
</gene>
<keyword evidence="2" id="KW-0227">DNA damage</keyword>
<evidence type="ECO:0000313" key="4">
    <source>
        <dbReference type="EMBL" id="CAD0198248.1"/>
    </source>
</evidence>
<dbReference type="EMBL" id="LR824011">
    <property type="protein sequence ID" value="CAD0198248.1"/>
    <property type="molecule type" value="Genomic_DNA"/>
</dbReference>
<organism evidence="4 5">
    <name type="scientific">Chrysodeixis includens</name>
    <name type="common">Soybean looper</name>
    <name type="synonym">Pseudoplusia includens</name>
    <dbReference type="NCBI Taxonomy" id="689277"/>
    <lineage>
        <taxon>Eukaryota</taxon>
        <taxon>Metazoa</taxon>
        <taxon>Ecdysozoa</taxon>
        <taxon>Arthropoda</taxon>
        <taxon>Hexapoda</taxon>
        <taxon>Insecta</taxon>
        <taxon>Pterygota</taxon>
        <taxon>Neoptera</taxon>
        <taxon>Endopterygota</taxon>
        <taxon>Lepidoptera</taxon>
        <taxon>Glossata</taxon>
        <taxon>Ditrysia</taxon>
        <taxon>Noctuoidea</taxon>
        <taxon>Noctuidae</taxon>
        <taxon>Plusiinae</taxon>
        <taxon>Chrysodeixis</taxon>
    </lineage>
</organism>
<keyword evidence="5" id="KW-1185">Reference proteome</keyword>
<proteinExistence type="inferred from homology"/>
<evidence type="ECO:0000256" key="1">
    <source>
        <dbReference type="ARBA" id="ARBA00008060"/>
    </source>
</evidence>
<reference evidence="4" key="1">
    <citation type="submission" date="2021-12" db="EMBL/GenBank/DDBJ databases">
        <authorList>
            <person name="King R."/>
        </authorList>
    </citation>
    <scope>NUCLEOTIDE SEQUENCE</scope>
</reference>
<dbReference type="OrthoDB" id="5839at2759"/>
<dbReference type="Proteomes" id="UP001154114">
    <property type="component" value="Chromosome 8"/>
</dbReference>
<accession>A0A9N8Q0H5</accession>
<dbReference type="AlphaFoldDB" id="A0A9N8Q0H5"/>
<dbReference type="GO" id="GO:0006281">
    <property type="term" value="P:DNA repair"/>
    <property type="evidence" value="ECO:0007669"/>
    <property type="project" value="UniProtKB-KW"/>
</dbReference>
<comment type="similarity">
    <text evidence="1">Belongs to the SWI5/SAE3 family.</text>
</comment>
<evidence type="ECO:0000256" key="3">
    <source>
        <dbReference type="ARBA" id="ARBA00023204"/>
    </source>
</evidence>